<feature type="domain" description="Transposase IS110-like N-terminal" evidence="1">
    <location>
        <begin position="5"/>
        <end position="150"/>
    </location>
</feature>
<gene>
    <name evidence="3" type="ORF">JDN41_15280</name>
</gene>
<keyword evidence="4" id="KW-1185">Reference proteome</keyword>
<feature type="domain" description="Transposase IS116/IS110/IS902 C-terminal" evidence="2">
    <location>
        <begin position="213"/>
        <end position="293"/>
    </location>
</feature>
<dbReference type="Pfam" id="PF02371">
    <property type="entry name" value="Transposase_20"/>
    <property type="match status" value="1"/>
</dbReference>
<dbReference type="InterPro" id="IPR047650">
    <property type="entry name" value="Transpos_IS110"/>
</dbReference>
<dbReference type="InterPro" id="IPR003346">
    <property type="entry name" value="Transposase_20"/>
</dbReference>
<dbReference type="PANTHER" id="PTHR33055:SF3">
    <property type="entry name" value="PUTATIVE TRANSPOSASE FOR IS117-RELATED"/>
    <property type="match status" value="1"/>
</dbReference>
<dbReference type="EMBL" id="JAEMUK010000082">
    <property type="protein sequence ID" value="MBJ7544915.1"/>
    <property type="molecule type" value="Genomic_DNA"/>
</dbReference>
<proteinExistence type="predicted"/>
<dbReference type="GO" id="GO:0004803">
    <property type="term" value="F:transposase activity"/>
    <property type="evidence" value="ECO:0007669"/>
    <property type="project" value="InterPro"/>
</dbReference>
<dbReference type="NCBIfam" id="NF033542">
    <property type="entry name" value="transpos_IS110"/>
    <property type="match status" value="1"/>
</dbReference>
<evidence type="ECO:0000259" key="2">
    <source>
        <dbReference type="Pfam" id="PF02371"/>
    </source>
</evidence>
<sequence>MQHYVGLDVSLKQTAVCVVDQTGKIKRESMVASDPDEIARFIVAHAPQVALVGLETRATSTWLWTELNKRGLPVVCIDARHAKAALKMQINKSDRNDAAGIARIMQCGWYREVRVKDLDSYAVRALLSSRALLVALKRDLENQIGGLLKNFGLVIGRAKMTTFTTRAEELLDGQPALSAAVEPLLKAREALGKQIADLDRKVLRLARSAPQIRRFMTVPGVGPITALCYLATIDDPARFKKSRAVGAYVGLTTRRYASGETDRTGRISKCGDAMLRSYLYEAANVLLTRIAKWSALKAWGMRIAKCRNLNKARVAVARKLAVILHRMWMDGTEFSWSSQGAAMQAD</sequence>
<name>A0A8I1KIN9_9HYPH</name>
<evidence type="ECO:0000259" key="1">
    <source>
        <dbReference type="Pfam" id="PF01548"/>
    </source>
</evidence>
<dbReference type="Pfam" id="PF01548">
    <property type="entry name" value="DEDD_Tnp_IS110"/>
    <property type="match status" value="1"/>
</dbReference>
<accession>A0A8I1KIN9</accession>
<protein>
    <submittedName>
        <fullName evidence="3">IS110 family transposase</fullName>
    </submittedName>
</protein>
<evidence type="ECO:0000313" key="4">
    <source>
        <dbReference type="Proteomes" id="UP000623250"/>
    </source>
</evidence>
<reference evidence="3 4" key="1">
    <citation type="submission" date="2020-12" db="EMBL/GenBank/DDBJ databases">
        <title>Revised draft genomes of Rhodomicrobium vannielii ATCC 17100 and Rhodomicrobium udaipurense JA643.</title>
        <authorList>
            <person name="Conners E.M."/>
            <person name="Davenport E.J."/>
            <person name="Bose A."/>
        </authorList>
    </citation>
    <scope>NUCLEOTIDE SEQUENCE [LARGE SCALE GENOMIC DNA]</scope>
    <source>
        <strain evidence="3 4">JA643</strain>
    </source>
</reference>
<dbReference type="GO" id="GO:0006313">
    <property type="term" value="P:DNA transposition"/>
    <property type="evidence" value="ECO:0007669"/>
    <property type="project" value="InterPro"/>
</dbReference>
<dbReference type="Proteomes" id="UP000623250">
    <property type="component" value="Unassembled WGS sequence"/>
</dbReference>
<evidence type="ECO:0000313" key="3">
    <source>
        <dbReference type="EMBL" id="MBJ7544915.1"/>
    </source>
</evidence>
<dbReference type="InterPro" id="IPR002525">
    <property type="entry name" value="Transp_IS110-like_N"/>
</dbReference>
<organism evidence="3 4">
    <name type="scientific">Rhodomicrobium udaipurense</name>
    <dbReference type="NCBI Taxonomy" id="1202716"/>
    <lineage>
        <taxon>Bacteria</taxon>
        <taxon>Pseudomonadati</taxon>
        <taxon>Pseudomonadota</taxon>
        <taxon>Alphaproteobacteria</taxon>
        <taxon>Hyphomicrobiales</taxon>
        <taxon>Hyphomicrobiaceae</taxon>
        <taxon>Rhodomicrobium</taxon>
    </lineage>
</organism>
<dbReference type="PANTHER" id="PTHR33055">
    <property type="entry name" value="TRANSPOSASE FOR INSERTION SEQUENCE ELEMENT IS1111A"/>
    <property type="match status" value="1"/>
</dbReference>
<dbReference type="AlphaFoldDB" id="A0A8I1KIN9"/>
<dbReference type="RefSeq" id="WP_037236830.1">
    <property type="nucleotide sequence ID" value="NZ_JAEMUK010000082.1"/>
</dbReference>
<comment type="caution">
    <text evidence="3">The sequence shown here is derived from an EMBL/GenBank/DDBJ whole genome shotgun (WGS) entry which is preliminary data.</text>
</comment>
<dbReference type="GO" id="GO:0003677">
    <property type="term" value="F:DNA binding"/>
    <property type="evidence" value="ECO:0007669"/>
    <property type="project" value="InterPro"/>
</dbReference>